<protein>
    <submittedName>
        <fullName evidence="1">PcfJ-like protein</fullName>
    </submittedName>
</protein>
<name>A0A6J5KJN7_9CAUD</name>
<dbReference type="Pfam" id="PF14284">
    <property type="entry name" value="PcfJ"/>
    <property type="match status" value="1"/>
</dbReference>
<organism evidence="1">
    <name type="scientific">uncultured Caudovirales phage</name>
    <dbReference type="NCBI Taxonomy" id="2100421"/>
    <lineage>
        <taxon>Viruses</taxon>
        <taxon>Duplodnaviria</taxon>
        <taxon>Heunggongvirae</taxon>
        <taxon>Uroviricota</taxon>
        <taxon>Caudoviricetes</taxon>
        <taxon>Peduoviridae</taxon>
        <taxon>Maltschvirus</taxon>
        <taxon>Maltschvirus maltsch</taxon>
    </lineage>
</organism>
<gene>
    <name evidence="1" type="ORF">UFOVP29_8</name>
</gene>
<dbReference type="InterPro" id="IPR025586">
    <property type="entry name" value="PcfJ"/>
</dbReference>
<proteinExistence type="predicted"/>
<accession>A0A6J5KJN7</accession>
<dbReference type="EMBL" id="LR796167">
    <property type="protein sequence ID" value="CAB4122344.1"/>
    <property type="molecule type" value="Genomic_DNA"/>
</dbReference>
<sequence length="915" mass="103060">MTHDIRSYINLLENHQVLLLEFNVINVEDIEKKIQALLPRIEYEPARNWFTTAVRKYLINDPESNARVTSISSNAPDWLKKGHESGQALYRFHASNDMLQKLGHLIDWLNSLYQTSQEKIDPASRNAQKKQRLVMLANKYLRGLNALDIRQLMAPKQEKVNHQVEDWFRDVNALADDTEDAAGIEGIIDYPNHYRWVSVKSESALSREGKLMGHCVGGYYPRVKAGQTQIYSLRDPQNAPHCTIEVTNKQIDQIKGKQNAAPTVKYVPYVQDFLNKIKLPLGNGRSDLERTGLVYDKEKQEYGSMYDLGEKLGSTSSGLEFVKHAGVIHIFHNKKDYGTIGIDSSGRGGDVVATITVGNLNDDAATNNTLKKQVYDEAIQFLNSQYTDQVVRIGQWSSNNPYQYYSVNNQLVHISEMPVVAELPHSSVVKYGTEYWFLDKATRSHVLAKLSDTLVPMNVVTGQVSDTLKSDVMQFMNQNQDKVNQDDVRAAAPRSTTALNLYDLVFSDGEWKPFIDGATQVKEWSGGGIYHVGNIWRAYDANHVALEWNTKGGYSGERTVTIKNPAGVSRHAQDLVDTWKSTKFTPTQVSHAGLSALKQLGILQAKGEWTLPKKAKGADEKGYSILKLSAKNSNIVDAEGTKVGVLEYYSANSINGVQIDNQEAGDFLVRYSAANPKVQFESGVNYVAASFRGGSSTGNVNLWKLGFFAHDGKFVRIREVWPTKKIIDSGKFTWVRRAFVFPSTEPSANRYVLNDIDDTVKLVLEHDKNNMVTNIIPLADNKAATYNEENVVPYLADLNILVKTLGLTVPGPFAAKAGLEFRDGQLQVPEASGKLRQFIDGRIMYEDGHAWIRSQYDKKDWNLVANIDQPYSWVLRCEVVNGDLQHIKFSSLEFKKNKKLYREYMLDMMDVIDQL</sequence>
<evidence type="ECO:0000313" key="1">
    <source>
        <dbReference type="EMBL" id="CAB4122344.1"/>
    </source>
</evidence>
<reference evidence="1" key="1">
    <citation type="submission" date="2020-04" db="EMBL/GenBank/DDBJ databases">
        <authorList>
            <person name="Chiriac C."/>
            <person name="Salcher M."/>
            <person name="Ghai R."/>
            <person name="Kavagutti S V."/>
        </authorList>
    </citation>
    <scope>NUCLEOTIDE SEQUENCE</scope>
</reference>